<dbReference type="SUPFAM" id="SSF53187">
    <property type="entry name" value="Zn-dependent exopeptidases"/>
    <property type="match status" value="1"/>
</dbReference>
<dbReference type="InterPro" id="IPR010182">
    <property type="entry name" value="ArgE/DapE"/>
</dbReference>
<dbReference type="PANTHER" id="PTHR43808">
    <property type="entry name" value="ACETYLORNITHINE DEACETYLASE"/>
    <property type="match status" value="1"/>
</dbReference>
<dbReference type="Gene3D" id="3.30.70.360">
    <property type="match status" value="1"/>
</dbReference>
<dbReference type="NCBIfam" id="TIGR01910">
    <property type="entry name" value="DapE-ArgE"/>
    <property type="match status" value="1"/>
</dbReference>
<sequence>MEKQKHMLTTEEWVDHLWEEEKTFLQEIGRIPSESGNEKRLQLFLADYLENELGMETAWFTPDIKKLSRHPGFSPVEWGYEGSPNVIGTVRGKAPSKGKSLIFQGHVDVVSPDPVSMWSCDPWGALQKDNKMYARGILDMKAGVTAMIFAYKALQAAGCEPASDFMIQCVVDEERTGNGALAALEEGYTADAALIPEPFGQNASTAQLGSIWFRITLETAEEVNVAEKGMLFMQTLEAYENEINQRRRPASFSDHEKPVEVCIGTFNSGDFPSNVPKKAVLECRCGVFPGHDPADMKEEVKERILTAARKDSWLQQHPPDITFFGFHAEGMEIENDQTHFFHTLDDVHEKVTNTPAGRQALPVTTDARFFNLYYDIPAVCYGPDGGNIHGVDEWVDLDTMKEVTKVYAAFLADWCGVVK</sequence>
<reference evidence="6" key="1">
    <citation type="journal article" date="2019" name="Int. J. Syst. Evol. Microbiol.">
        <title>The Global Catalogue of Microorganisms (GCM) 10K type strain sequencing project: providing services to taxonomists for standard genome sequencing and annotation.</title>
        <authorList>
            <consortium name="The Broad Institute Genomics Platform"/>
            <consortium name="The Broad Institute Genome Sequencing Center for Infectious Disease"/>
            <person name="Wu L."/>
            <person name="Ma J."/>
        </authorList>
    </citation>
    <scope>NUCLEOTIDE SEQUENCE [LARGE SCALE GENOMIC DNA]</scope>
    <source>
        <strain evidence="6">KCTC 33792</strain>
    </source>
</reference>
<accession>A0ABW5SXS1</accession>
<dbReference type="PANTHER" id="PTHR43808:SF25">
    <property type="entry name" value="PEPTIDASE M20 DIMERISATION DOMAIN-CONTAINING PROTEIN"/>
    <property type="match status" value="1"/>
</dbReference>
<organism evidence="5 6">
    <name type="scientific">Salibacterium lacus</name>
    <dbReference type="NCBI Taxonomy" id="1898109"/>
    <lineage>
        <taxon>Bacteria</taxon>
        <taxon>Bacillati</taxon>
        <taxon>Bacillota</taxon>
        <taxon>Bacilli</taxon>
        <taxon>Bacillales</taxon>
        <taxon>Bacillaceae</taxon>
    </lineage>
</organism>
<evidence type="ECO:0000313" key="6">
    <source>
        <dbReference type="Proteomes" id="UP001597520"/>
    </source>
</evidence>
<dbReference type="Pfam" id="PF01546">
    <property type="entry name" value="Peptidase_M20"/>
    <property type="match status" value="1"/>
</dbReference>
<keyword evidence="3" id="KW-0862">Zinc</keyword>
<evidence type="ECO:0000256" key="4">
    <source>
        <dbReference type="ARBA" id="ARBA00023285"/>
    </source>
</evidence>
<dbReference type="RefSeq" id="WP_380711821.1">
    <property type="nucleotide sequence ID" value="NZ_JBHUML010000002.1"/>
</dbReference>
<gene>
    <name evidence="5" type="ORF">ACFSUB_03640</name>
</gene>
<dbReference type="EC" id="3.4.-.-" evidence="5"/>
<proteinExistence type="inferred from homology"/>
<dbReference type="InterPro" id="IPR002933">
    <property type="entry name" value="Peptidase_M20"/>
</dbReference>
<dbReference type="Proteomes" id="UP001597520">
    <property type="component" value="Unassembled WGS sequence"/>
</dbReference>
<dbReference type="GO" id="GO:0016787">
    <property type="term" value="F:hydrolase activity"/>
    <property type="evidence" value="ECO:0007669"/>
    <property type="project" value="UniProtKB-KW"/>
</dbReference>
<name>A0ABW5SXS1_9BACI</name>
<evidence type="ECO:0000313" key="5">
    <source>
        <dbReference type="EMBL" id="MFD2704547.1"/>
    </source>
</evidence>
<keyword evidence="5" id="KW-0378">Hydrolase</keyword>
<evidence type="ECO:0000256" key="1">
    <source>
        <dbReference type="ARBA" id="ARBA00001947"/>
    </source>
</evidence>
<evidence type="ECO:0000256" key="3">
    <source>
        <dbReference type="ARBA" id="ARBA00022833"/>
    </source>
</evidence>
<dbReference type="Gene3D" id="3.40.630.10">
    <property type="entry name" value="Zn peptidases"/>
    <property type="match status" value="1"/>
</dbReference>
<dbReference type="InterPro" id="IPR050072">
    <property type="entry name" value="Peptidase_M20A"/>
</dbReference>
<dbReference type="EMBL" id="JBHUML010000002">
    <property type="protein sequence ID" value="MFD2704547.1"/>
    <property type="molecule type" value="Genomic_DNA"/>
</dbReference>
<protein>
    <submittedName>
        <fullName evidence="5">ArgE/DapE family deacylase</fullName>
        <ecNumber evidence="5">3.4.-.-</ecNumber>
    </submittedName>
</protein>
<comment type="caution">
    <text evidence="5">The sequence shown here is derived from an EMBL/GenBank/DDBJ whole genome shotgun (WGS) entry which is preliminary data.</text>
</comment>
<evidence type="ECO:0000256" key="2">
    <source>
        <dbReference type="ARBA" id="ARBA00006247"/>
    </source>
</evidence>
<comment type="cofactor">
    <cofactor evidence="1">
        <name>Zn(2+)</name>
        <dbReference type="ChEBI" id="CHEBI:29105"/>
    </cofactor>
</comment>
<dbReference type="NCBIfam" id="NF005306">
    <property type="entry name" value="PRK06837.1"/>
    <property type="match status" value="1"/>
</dbReference>
<comment type="similarity">
    <text evidence="2">Belongs to the peptidase M20A family.</text>
</comment>
<keyword evidence="6" id="KW-1185">Reference proteome</keyword>
<keyword evidence="4" id="KW-0170">Cobalt</keyword>